<comment type="caution">
    <text evidence="2">The sequence shown here is derived from an EMBL/GenBank/DDBJ whole genome shotgun (WGS) entry which is preliminary data.</text>
</comment>
<reference evidence="2" key="2">
    <citation type="journal article" date="2014" name="ISME J.">
        <title>Microbial stratification in low pH oxic and suboxic macroscopic growths along an acid mine drainage.</title>
        <authorList>
            <person name="Mendez-Garcia C."/>
            <person name="Mesa V."/>
            <person name="Sprenger R.R."/>
            <person name="Richter M."/>
            <person name="Diez M.S."/>
            <person name="Solano J."/>
            <person name="Bargiela R."/>
            <person name="Golyshina O.V."/>
            <person name="Manteca A."/>
            <person name="Ramos J.L."/>
            <person name="Gallego J.R."/>
            <person name="Llorente I."/>
            <person name="Martins Dos Santos V.A."/>
            <person name="Jensen O.N."/>
            <person name="Pelaez A.I."/>
            <person name="Sanchez J."/>
            <person name="Ferrer M."/>
        </authorList>
    </citation>
    <scope>NUCLEOTIDE SEQUENCE</scope>
</reference>
<evidence type="ECO:0000313" key="2">
    <source>
        <dbReference type="EMBL" id="EQD28688.1"/>
    </source>
</evidence>
<sequence length="170" mass="19233">KRTISEGRGVIDVTSSSYETSRTLVSVVDTDLLKHYITAERTKRSNPYVINLEGKSMFADFPNEVIDFFMSSSVRPNVYFFSTDFLSFTYGPTFIGELINIINEIRITGIVVIIADNEYYEKLSHYSGLTIHFLESSGSVLVSSGTNKLFTLKVSKDEEDWPTIELTEIN</sequence>
<reference evidence="2" key="1">
    <citation type="submission" date="2013-08" db="EMBL/GenBank/DDBJ databases">
        <authorList>
            <person name="Mendez C."/>
            <person name="Richter M."/>
            <person name="Ferrer M."/>
            <person name="Sanchez J."/>
        </authorList>
    </citation>
    <scope>NUCLEOTIDE SEQUENCE</scope>
</reference>
<evidence type="ECO:0000259" key="1">
    <source>
        <dbReference type="Pfam" id="PF20440"/>
    </source>
</evidence>
<organism evidence="2">
    <name type="scientific">mine drainage metagenome</name>
    <dbReference type="NCBI Taxonomy" id="410659"/>
    <lineage>
        <taxon>unclassified sequences</taxon>
        <taxon>metagenomes</taxon>
        <taxon>ecological metagenomes</taxon>
    </lineage>
</organism>
<dbReference type="EMBL" id="AUZX01015551">
    <property type="protein sequence ID" value="EQD28688.1"/>
    <property type="molecule type" value="Genomic_DNA"/>
</dbReference>
<feature type="domain" description="GvpD basic region 2" evidence="1">
    <location>
        <begin position="6"/>
        <end position="169"/>
    </location>
</feature>
<accession>T0Y6D0</accession>
<dbReference type="AlphaFoldDB" id="T0Y6D0"/>
<dbReference type="InterPro" id="IPR046777">
    <property type="entry name" value="GvpD_bR2"/>
</dbReference>
<gene>
    <name evidence="2" type="ORF">B1A_21050</name>
</gene>
<name>T0Y6D0_9ZZZZ</name>
<dbReference type="Pfam" id="PF20440">
    <property type="entry name" value="GvpD_bR2"/>
    <property type="match status" value="1"/>
</dbReference>
<proteinExistence type="predicted"/>
<protein>
    <submittedName>
        <fullName evidence="2">Transcriptional regulator, gvpD related protein</fullName>
    </submittedName>
</protein>
<feature type="non-terminal residue" evidence="2">
    <location>
        <position position="1"/>
    </location>
</feature>